<sequence>MVLFSGSERPVAGLAAIVSDSVAKVGSYEVFLMAVMLAGLIQLGLSLVKASRFSSFFPGSVVKGVLVTFGIAIILKQNPYALDRDNDHAGMLEFQQPTRTESTIIP</sequence>
<evidence type="ECO:0000256" key="2">
    <source>
        <dbReference type="ARBA" id="ARBA00022692"/>
    </source>
</evidence>
<evidence type="ECO:0000256" key="5">
    <source>
        <dbReference type="SAM" id="Phobius"/>
    </source>
</evidence>
<dbReference type="KEGG" id="srd:SD10_12655"/>
<proteinExistence type="predicted"/>
<dbReference type="PATRIC" id="fig|1379870.5.peg.2748"/>
<evidence type="ECO:0000313" key="7">
    <source>
        <dbReference type="EMBL" id="AKD55620.1"/>
    </source>
</evidence>
<comment type="subcellular location">
    <subcellularLocation>
        <location evidence="1">Membrane</location>
        <topology evidence="1">Multi-pass membrane protein</topology>
    </subcellularLocation>
</comment>
<feature type="transmembrane region" description="Helical" evidence="5">
    <location>
        <begin position="30"/>
        <end position="48"/>
    </location>
</feature>
<keyword evidence="2 5" id="KW-0812">Transmembrane</keyword>
<feature type="transmembrane region" description="Helical" evidence="5">
    <location>
        <begin position="55"/>
        <end position="75"/>
    </location>
</feature>
<dbReference type="AlphaFoldDB" id="A0A0E3ZWE4"/>
<dbReference type="Proteomes" id="UP000033054">
    <property type="component" value="Chromosome"/>
</dbReference>
<dbReference type="GO" id="GO:0016020">
    <property type="term" value="C:membrane"/>
    <property type="evidence" value="ECO:0007669"/>
    <property type="project" value="UniProtKB-SubCell"/>
</dbReference>
<dbReference type="InterPro" id="IPR011547">
    <property type="entry name" value="SLC26A/SulP_dom"/>
</dbReference>
<gene>
    <name evidence="7" type="ORF">SD10_12655</name>
</gene>
<dbReference type="EMBL" id="CP010429">
    <property type="protein sequence ID" value="AKD55620.1"/>
    <property type="molecule type" value="Genomic_DNA"/>
</dbReference>
<name>A0A0E3ZWE4_9BACT</name>
<dbReference type="HOGENOM" id="CLU_2221572_0_0_10"/>
<protein>
    <recommendedName>
        <fullName evidence="6">SLC26A/SulP transporter domain-containing protein</fullName>
    </recommendedName>
</protein>
<evidence type="ECO:0000256" key="4">
    <source>
        <dbReference type="ARBA" id="ARBA00023136"/>
    </source>
</evidence>
<dbReference type="STRING" id="1379870.SD10_12655"/>
<reference evidence="7 8" key="1">
    <citation type="journal article" date="2014" name="Curr. Microbiol.">
        <title>Spirosoma radiotolerans sp. nov., a gamma-radiation-resistant bacterium isolated from gamma ray-irradiated soil.</title>
        <authorList>
            <person name="Lee J.J."/>
            <person name="Srinivasan S."/>
            <person name="Lim S."/>
            <person name="Joe M."/>
            <person name="Im S."/>
            <person name="Bae S.I."/>
            <person name="Park K.R."/>
            <person name="Han J.H."/>
            <person name="Park S.H."/>
            <person name="Joo B.M."/>
            <person name="Park S.J."/>
            <person name="Kim M.K."/>
        </authorList>
    </citation>
    <scope>NUCLEOTIDE SEQUENCE [LARGE SCALE GENOMIC DNA]</scope>
    <source>
        <strain evidence="7 8">DG5A</strain>
    </source>
</reference>
<evidence type="ECO:0000259" key="6">
    <source>
        <dbReference type="Pfam" id="PF00916"/>
    </source>
</evidence>
<accession>A0A0E3ZWE4</accession>
<evidence type="ECO:0000256" key="3">
    <source>
        <dbReference type="ARBA" id="ARBA00022989"/>
    </source>
</evidence>
<evidence type="ECO:0000256" key="1">
    <source>
        <dbReference type="ARBA" id="ARBA00004141"/>
    </source>
</evidence>
<dbReference type="OrthoDB" id="9769739at2"/>
<feature type="domain" description="SLC26A/SulP transporter" evidence="6">
    <location>
        <begin position="10"/>
        <end position="84"/>
    </location>
</feature>
<organism evidence="7 8">
    <name type="scientific">Spirosoma radiotolerans</name>
    <dbReference type="NCBI Taxonomy" id="1379870"/>
    <lineage>
        <taxon>Bacteria</taxon>
        <taxon>Pseudomonadati</taxon>
        <taxon>Bacteroidota</taxon>
        <taxon>Cytophagia</taxon>
        <taxon>Cytophagales</taxon>
        <taxon>Cytophagaceae</taxon>
        <taxon>Spirosoma</taxon>
    </lineage>
</organism>
<dbReference type="Pfam" id="PF00916">
    <property type="entry name" value="Sulfate_transp"/>
    <property type="match status" value="1"/>
</dbReference>
<keyword evidence="8" id="KW-1185">Reference proteome</keyword>
<dbReference type="RefSeq" id="WP_046574117.1">
    <property type="nucleotide sequence ID" value="NZ_CP010429.1"/>
</dbReference>
<evidence type="ECO:0000313" key="8">
    <source>
        <dbReference type="Proteomes" id="UP000033054"/>
    </source>
</evidence>
<keyword evidence="3 5" id="KW-1133">Transmembrane helix</keyword>
<keyword evidence="4 5" id="KW-0472">Membrane</keyword>